<dbReference type="Proteomes" id="UP000340077">
    <property type="component" value="Unassembled WGS sequence"/>
</dbReference>
<evidence type="ECO:0000313" key="3">
    <source>
        <dbReference type="Proteomes" id="UP000340077"/>
    </source>
</evidence>
<evidence type="ECO:0000313" key="2">
    <source>
        <dbReference type="EMBL" id="GBO84158.1"/>
    </source>
</evidence>
<accession>A0A5M3PMU1</accession>
<name>A0A5M3PMU1_9GAMM</name>
<sequence>MEIVAVCHHGSRFAKHIELQFEPLFYLGGDSSSLYKLLLGEQLLKIIDQGFVGNSQHRPDGGYGSEDYDNGQAGPERK</sequence>
<keyword evidence="3" id="KW-1185">Reference proteome</keyword>
<gene>
    <name evidence="2" type="ORF">MS5N3_16090</name>
</gene>
<evidence type="ECO:0000256" key="1">
    <source>
        <dbReference type="SAM" id="MobiDB-lite"/>
    </source>
</evidence>
<comment type="caution">
    <text evidence="2">The sequence shown here is derived from an EMBL/GenBank/DDBJ whole genome shotgun (WGS) entry which is preliminary data.</text>
</comment>
<dbReference type="EMBL" id="BGZH01000001">
    <property type="protein sequence ID" value="GBO84158.1"/>
    <property type="molecule type" value="Genomic_DNA"/>
</dbReference>
<protein>
    <submittedName>
        <fullName evidence="2">Uncharacterized protein</fullName>
    </submittedName>
</protein>
<proteinExistence type="predicted"/>
<organism evidence="2 3">
    <name type="scientific">Marinobacter salsuginis</name>
    <dbReference type="NCBI Taxonomy" id="418719"/>
    <lineage>
        <taxon>Bacteria</taxon>
        <taxon>Pseudomonadati</taxon>
        <taxon>Pseudomonadota</taxon>
        <taxon>Gammaproteobacteria</taxon>
        <taxon>Pseudomonadales</taxon>
        <taxon>Marinobacteraceae</taxon>
        <taxon>Marinobacter</taxon>
    </lineage>
</organism>
<dbReference type="AlphaFoldDB" id="A0A5M3PMU1"/>
<reference evidence="2 3" key="1">
    <citation type="journal article" date="2019" name="J. Gen. Appl. Microbiol.">
        <title>Aerobic degradation of cis-dichloroethene by the marine bacterium Marinobacter salsuginis strain 5N-3.</title>
        <authorList>
            <person name="Inoue Y."/>
            <person name="Fukunaga Y."/>
            <person name="Katsumata H."/>
            <person name="Ohji S."/>
            <person name="Hosoyama A."/>
            <person name="Mori K."/>
            <person name="Ando K."/>
        </authorList>
    </citation>
    <scope>NUCLEOTIDE SEQUENCE [LARGE SCALE GENOMIC DNA]</scope>
    <source>
        <strain evidence="2 3">5N-3</strain>
    </source>
</reference>
<feature type="region of interest" description="Disordered" evidence="1">
    <location>
        <begin position="52"/>
        <end position="78"/>
    </location>
</feature>